<reference evidence="1" key="1">
    <citation type="submission" date="2023-03" db="EMBL/GenBank/DDBJ databases">
        <title>Comparative genomics of Weissella fermenti BK2, and weissella type species.</title>
        <authorList>
            <person name="Lee J.K."/>
            <person name="Baek J.H."/>
            <person name="Kim J.M."/>
            <person name="Choi D.G."/>
            <person name="Jeon C.O."/>
        </authorList>
    </citation>
    <scope>NUCLEOTIDE SEQUENCE</scope>
    <source>
        <strain evidence="1">BK2</strain>
    </source>
</reference>
<dbReference type="PANTHER" id="PTHR40037:SF1">
    <property type="entry name" value="PHOSPHOESTERASE SAOUHSC_00951-RELATED"/>
    <property type="match status" value="1"/>
</dbReference>
<dbReference type="EMBL" id="JAOZFC020000001">
    <property type="protein sequence ID" value="MDF9299934.1"/>
    <property type="molecule type" value="Genomic_DNA"/>
</dbReference>
<name>A0ABT6D340_9LACO</name>
<keyword evidence="2" id="KW-1185">Reference proteome</keyword>
<dbReference type="Proteomes" id="UP001146336">
    <property type="component" value="Unassembled WGS sequence"/>
</dbReference>
<proteinExistence type="predicted"/>
<sequence length="168" mass="19441">MNISIMLTFHDDQALNQLRKQFDPLYSKVPPHVTLVFPQHITSDTIDAIISEINKYGTYLENFTPIVSHFQGDLEYHNILAILKNDNSAIKALHDKLYEIPEFADKQRLDIPYTPHVTIGRDLSADEIRQIVFNLSDTWQPFALSVKSIVFEEILPDDSSKIIYQYTF</sequence>
<dbReference type="RefSeq" id="WP_199403733.1">
    <property type="nucleotide sequence ID" value="NZ_JAOZFC020000001.1"/>
</dbReference>
<evidence type="ECO:0000313" key="2">
    <source>
        <dbReference type="Proteomes" id="UP001146336"/>
    </source>
</evidence>
<dbReference type="Pfam" id="PF13563">
    <property type="entry name" value="2_5_RNA_ligase2"/>
    <property type="match status" value="1"/>
</dbReference>
<protein>
    <submittedName>
        <fullName evidence="1">2'-5' RNA ligase family protein</fullName>
    </submittedName>
</protein>
<dbReference type="GO" id="GO:0016874">
    <property type="term" value="F:ligase activity"/>
    <property type="evidence" value="ECO:0007669"/>
    <property type="project" value="UniProtKB-KW"/>
</dbReference>
<evidence type="ECO:0000313" key="1">
    <source>
        <dbReference type="EMBL" id="MDF9299934.1"/>
    </source>
</evidence>
<organism evidence="1 2">
    <name type="scientific">Weissella fermenti</name>
    <dbReference type="NCBI Taxonomy" id="2987699"/>
    <lineage>
        <taxon>Bacteria</taxon>
        <taxon>Bacillati</taxon>
        <taxon>Bacillota</taxon>
        <taxon>Bacilli</taxon>
        <taxon>Lactobacillales</taxon>
        <taxon>Lactobacillaceae</taxon>
        <taxon>Weissella</taxon>
    </lineage>
</organism>
<accession>A0ABT6D340</accession>
<dbReference type="InterPro" id="IPR009097">
    <property type="entry name" value="Cyclic_Pdiesterase"/>
</dbReference>
<gene>
    <name evidence="1" type="ORF">OIT47_006590</name>
</gene>
<comment type="caution">
    <text evidence="1">The sequence shown here is derived from an EMBL/GenBank/DDBJ whole genome shotgun (WGS) entry which is preliminary data.</text>
</comment>
<dbReference type="SUPFAM" id="SSF55144">
    <property type="entry name" value="LigT-like"/>
    <property type="match status" value="1"/>
</dbReference>
<dbReference type="InterPro" id="IPR050580">
    <property type="entry name" value="2H_phosphoesterase_YjcG-like"/>
</dbReference>
<dbReference type="PANTHER" id="PTHR40037">
    <property type="entry name" value="PHOSPHOESTERASE YJCG-RELATED"/>
    <property type="match status" value="1"/>
</dbReference>
<dbReference type="Gene3D" id="3.90.1140.10">
    <property type="entry name" value="Cyclic phosphodiesterase"/>
    <property type="match status" value="1"/>
</dbReference>
<keyword evidence="1" id="KW-0436">Ligase</keyword>